<dbReference type="EMBL" id="GGEC01060572">
    <property type="protein sequence ID" value="MBX41056.1"/>
    <property type="molecule type" value="Transcribed_RNA"/>
</dbReference>
<dbReference type="AlphaFoldDB" id="A0A2P2NEY9"/>
<evidence type="ECO:0000313" key="1">
    <source>
        <dbReference type="EMBL" id="MBX41056.1"/>
    </source>
</evidence>
<reference evidence="1" key="1">
    <citation type="submission" date="2018-02" db="EMBL/GenBank/DDBJ databases">
        <title>Rhizophora mucronata_Transcriptome.</title>
        <authorList>
            <person name="Meera S.P."/>
            <person name="Sreeshan A."/>
            <person name="Augustine A."/>
        </authorList>
    </citation>
    <scope>NUCLEOTIDE SEQUENCE</scope>
    <source>
        <tissue evidence="1">Leaf</tissue>
    </source>
</reference>
<organism evidence="1">
    <name type="scientific">Rhizophora mucronata</name>
    <name type="common">Asiatic mangrove</name>
    <dbReference type="NCBI Taxonomy" id="61149"/>
    <lineage>
        <taxon>Eukaryota</taxon>
        <taxon>Viridiplantae</taxon>
        <taxon>Streptophyta</taxon>
        <taxon>Embryophyta</taxon>
        <taxon>Tracheophyta</taxon>
        <taxon>Spermatophyta</taxon>
        <taxon>Magnoliopsida</taxon>
        <taxon>eudicotyledons</taxon>
        <taxon>Gunneridae</taxon>
        <taxon>Pentapetalae</taxon>
        <taxon>rosids</taxon>
        <taxon>fabids</taxon>
        <taxon>Malpighiales</taxon>
        <taxon>Rhizophoraceae</taxon>
        <taxon>Rhizophora</taxon>
    </lineage>
</organism>
<accession>A0A2P2NEY9</accession>
<proteinExistence type="predicted"/>
<sequence length="28" mass="3370">MKIPRAQNQLLNSKENIFSYFKDKIEIT</sequence>
<name>A0A2P2NEY9_RHIMU</name>
<protein>
    <submittedName>
        <fullName evidence="1">Uncharacterized protein</fullName>
    </submittedName>
</protein>